<feature type="domain" description="N-acetyltransferase" evidence="1">
    <location>
        <begin position="4"/>
        <end position="159"/>
    </location>
</feature>
<dbReference type="RefSeq" id="WP_134836336.1">
    <property type="nucleotide sequence ID" value="NZ_SATR01000025.1"/>
</dbReference>
<evidence type="ECO:0000313" key="3">
    <source>
        <dbReference type="Proteomes" id="UP000297753"/>
    </source>
</evidence>
<organism evidence="2 3">
    <name type="scientific">Vibrio ouci</name>
    <dbReference type="NCBI Taxonomy" id="2499078"/>
    <lineage>
        <taxon>Bacteria</taxon>
        <taxon>Pseudomonadati</taxon>
        <taxon>Pseudomonadota</taxon>
        <taxon>Gammaproteobacteria</taxon>
        <taxon>Vibrionales</taxon>
        <taxon>Vibrionaceae</taxon>
        <taxon>Vibrio</taxon>
    </lineage>
</organism>
<comment type="caution">
    <text evidence="2">The sequence shown here is derived from an EMBL/GenBank/DDBJ whole genome shotgun (WGS) entry which is preliminary data.</text>
</comment>
<dbReference type="Proteomes" id="UP000297753">
    <property type="component" value="Unassembled WGS sequence"/>
</dbReference>
<dbReference type="AlphaFoldDB" id="A0A4Y8WCG6"/>
<gene>
    <name evidence="2" type="ORF">ELS82_15855</name>
</gene>
<sequence>MQKVTIRAASMNDLEQLNDQMFELHDEHHRQCPEHFKSAQEIEQEKSIARYIDDPECIVLVACKGERVVGFISGHFCELVSTVSQPVQMGSIDELYVKPTYREKGIAKRLCSELETRFEEYGVKQIFVEVWEFNQLAIEFYNHSGFNHHIHWMRKAVTS</sequence>
<dbReference type="InterPro" id="IPR000182">
    <property type="entry name" value="GNAT_dom"/>
</dbReference>
<reference evidence="2 3" key="1">
    <citation type="submission" date="2019-01" db="EMBL/GenBank/DDBJ databases">
        <title>Vibrio BEI176 sp. nov, a marine bacterium isolated from China: eastern marignal seas.</title>
        <authorList>
            <person name="Li B."/>
        </authorList>
    </citation>
    <scope>NUCLEOTIDE SEQUENCE [LARGE SCALE GENOMIC DNA]</scope>
    <source>
        <strain evidence="2 3">BEI176</strain>
    </source>
</reference>
<dbReference type="EMBL" id="SATR01000025">
    <property type="protein sequence ID" value="TFH90602.1"/>
    <property type="molecule type" value="Genomic_DNA"/>
</dbReference>
<evidence type="ECO:0000313" key="2">
    <source>
        <dbReference type="EMBL" id="TFH90602.1"/>
    </source>
</evidence>
<dbReference type="PANTHER" id="PTHR43072">
    <property type="entry name" value="N-ACETYLTRANSFERASE"/>
    <property type="match status" value="1"/>
</dbReference>
<evidence type="ECO:0000259" key="1">
    <source>
        <dbReference type="PROSITE" id="PS51186"/>
    </source>
</evidence>
<proteinExistence type="predicted"/>
<dbReference type="OrthoDB" id="5637518at2"/>
<dbReference type="InterPro" id="IPR016181">
    <property type="entry name" value="Acyl_CoA_acyltransferase"/>
</dbReference>
<dbReference type="CDD" id="cd04301">
    <property type="entry name" value="NAT_SF"/>
    <property type="match status" value="1"/>
</dbReference>
<name>A0A4Y8WCG6_9VIBR</name>
<accession>A0A4Y8WCG6</accession>
<dbReference type="SUPFAM" id="SSF55729">
    <property type="entry name" value="Acyl-CoA N-acyltransferases (Nat)"/>
    <property type="match status" value="1"/>
</dbReference>
<dbReference type="Pfam" id="PF00583">
    <property type="entry name" value="Acetyltransf_1"/>
    <property type="match status" value="1"/>
</dbReference>
<keyword evidence="3" id="KW-1185">Reference proteome</keyword>
<dbReference type="Gene3D" id="3.40.630.30">
    <property type="match status" value="1"/>
</dbReference>
<protein>
    <submittedName>
        <fullName evidence="2">GNAT family N-acetyltransferase</fullName>
    </submittedName>
</protein>
<dbReference type="PANTHER" id="PTHR43072:SF60">
    <property type="entry name" value="L-2,4-DIAMINOBUTYRIC ACID ACETYLTRANSFERASE"/>
    <property type="match status" value="1"/>
</dbReference>
<dbReference type="PROSITE" id="PS51186">
    <property type="entry name" value="GNAT"/>
    <property type="match status" value="1"/>
</dbReference>
<keyword evidence="2" id="KW-0808">Transferase</keyword>
<dbReference type="GO" id="GO:0016747">
    <property type="term" value="F:acyltransferase activity, transferring groups other than amino-acyl groups"/>
    <property type="evidence" value="ECO:0007669"/>
    <property type="project" value="InterPro"/>
</dbReference>